<dbReference type="Gene3D" id="3.60.60.10">
    <property type="entry name" value="Penicillin V Acylase, Chain A"/>
    <property type="match status" value="1"/>
</dbReference>
<gene>
    <name evidence="2" type="ORF">TWF694_010724</name>
</gene>
<dbReference type="Pfam" id="PF03417">
    <property type="entry name" value="AAT"/>
    <property type="match status" value="1"/>
</dbReference>
<dbReference type="NCBIfam" id="NF040521">
    <property type="entry name" value="C45_proenzyme"/>
    <property type="match status" value="1"/>
</dbReference>
<dbReference type="Gene3D" id="1.10.10.2120">
    <property type="match status" value="1"/>
</dbReference>
<name>A0AAV9X843_9PEZI</name>
<sequence>MFESNSKFNRNDVRQRASEYEITIRSAVPHLHEELVGIAAGAGIDILDVVALNSRSEIALGEFKDGCTSLSWKVQKKNDKLVQYLSQNWDWVRPIQENLAFVEIKQDGKPTIKMVTEAGIIGKIGYNDASVGVLLNALRSSPVDTSKLPIHIILRLCLESSSAAEAVSQIERFGAASAQHILIADLHTALGLELSPIKSHYMAPNESGFLAHTNHPIENTFIKETIPFEGSKERLERTIELVKMIPAESVCTSVLRESIFSDKLNGHKAICGVEDPHKEEWIRTMTLFNIVMRFSEGEVPTAQVVFTIGPENTFDKDILDL</sequence>
<accession>A0AAV9X843</accession>
<dbReference type="InterPro" id="IPR047794">
    <property type="entry name" value="C45_proenzyme-like"/>
</dbReference>
<feature type="domain" description="Peptidase C45 hydrolase" evidence="1">
    <location>
        <begin position="77"/>
        <end position="283"/>
    </location>
</feature>
<evidence type="ECO:0000313" key="3">
    <source>
        <dbReference type="Proteomes" id="UP001365542"/>
    </source>
</evidence>
<reference evidence="2 3" key="1">
    <citation type="submission" date="2019-10" db="EMBL/GenBank/DDBJ databases">
        <authorList>
            <person name="Palmer J.M."/>
        </authorList>
    </citation>
    <scope>NUCLEOTIDE SEQUENCE [LARGE SCALE GENOMIC DNA]</scope>
    <source>
        <strain evidence="2 3">TWF694</strain>
    </source>
</reference>
<proteinExistence type="predicted"/>
<dbReference type="AlphaFoldDB" id="A0AAV9X843"/>
<evidence type="ECO:0000313" key="2">
    <source>
        <dbReference type="EMBL" id="KAK6537821.1"/>
    </source>
</evidence>
<keyword evidence="3" id="KW-1185">Reference proteome</keyword>
<comment type="caution">
    <text evidence="2">The sequence shown here is derived from an EMBL/GenBank/DDBJ whole genome shotgun (WGS) entry which is preliminary data.</text>
</comment>
<evidence type="ECO:0000259" key="1">
    <source>
        <dbReference type="Pfam" id="PF03417"/>
    </source>
</evidence>
<dbReference type="InterPro" id="IPR047801">
    <property type="entry name" value="Peptidase_C45"/>
</dbReference>
<protein>
    <recommendedName>
        <fullName evidence="1">Peptidase C45 hydrolase domain-containing protein</fullName>
    </recommendedName>
</protein>
<dbReference type="PANTHER" id="PTHR34180">
    <property type="entry name" value="PEPTIDASE C45"/>
    <property type="match status" value="1"/>
</dbReference>
<dbReference type="EMBL" id="JAVHJO010000008">
    <property type="protein sequence ID" value="KAK6537821.1"/>
    <property type="molecule type" value="Genomic_DNA"/>
</dbReference>
<dbReference type="InterPro" id="IPR005079">
    <property type="entry name" value="Peptidase_C45_hydrolase"/>
</dbReference>
<dbReference type="Proteomes" id="UP001365542">
    <property type="component" value="Unassembled WGS sequence"/>
</dbReference>
<dbReference type="PANTHER" id="PTHR34180:SF1">
    <property type="entry name" value="BETA-ALANYL-DOPAMINE_CARCININE HYDROLASE"/>
    <property type="match status" value="1"/>
</dbReference>
<organism evidence="2 3">
    <name type="scientific">Orbilia ellipsospora</name>
    <dbReference type="NCBI Taxonomy" id="2528407"/>
    <lineage>
        <taxon>Eukaryota</taxon>
        <taxon>Fungi</taxon>
        <taxon>Dikarya</taxon>
        <taxon>Ascomycota</taxon>
        <taxon>Pezizomycotina</taxon>
        <taxon>Orbiliomycetes</taxon>
        <taxon>Orbiliales</taxon>
        <taxon>Orbiliaceae</taxon>
        <taxon>Orbilia</taxon>
    </lineage>
</organism>